<feature type="transmembrane region" description="Helical" evidence="1">
    <location>
        <begin position="6"/>
        <end position="29"/>
    </location>
</feature>
<dbReference type="OrthoDB" id="4330498at2"/>
<feature type="transmembrane region" description="Helical" evidence="1">
    <location>
        <begin position="66"/>
        <end position="87"/>
    </location>
</feature>
<comment type="caution">
    <text evidence="2">The sequence shown here is derived from an EMBL/GenBank/DDBJ whole genome shotgun (WGS) entry which is preliminary data.</text>
</comment>
<keyword evidence="1" id="KW-0472">Membrane</keyword>
<accession>A0A4R4TD40</accession>
<protein>
    <submittedName>
        <fullName evidence="2">Uncharacterized protein</fullName>
    </submittedName>
</protein>
<keyword evidence="1" id="KW-1133">Transmembrane helix</keyword>
<name>A0A4R4TD40_9ACTN</name>
<sequence>MLLGFLIYFLRWPGIVLTLAVTWTMTAVLKPRSGSLTRGMGYAAVAGIPVCLAPVVIAAWEGVEGLTLSIALPFFAINLLTIAAYCYRDVKTRRAASSSST</sequence>
<dbReference type="AlphaFoldDB" id="A0A4R4TD40"/>
<dbReference type="Proteomes" id="UP000295345">
    <property type="component" value="Unassembled WGS sequence"/>
</dbReference>
<organism evidence="2 3">
    <name type="scientific">Streptomyces hainanensis</name>
    <dbReference type="NCBI Taxonomy" id="402648"/>
    <lineage>
        <taxon>Bacteria</taxon>
        <taxon>Bacillati</taxon>
        <taxon>Actinomycetota</taxon>
        <taxon>Actinomycetes</taxon>
        <taxon>Kitasatosporales</taxon>
        <taxon>Streptomycetaceae</taxon>
        <taxon>Streptomyces</taxon>
    </lineage>
</organism>
<reference evidence="2 3" key="1">
    <citation type="submission" date="2019-03" db="EMBL/GenBank/DDBJ databases">
        <title>Draft genome sequences of novel Actinobacteria.</title>
        <authorList>
            <person name="Sahin N."/>
            <person name="Ay H."/>
            <person name="Saygin H."/>
        </authorList>
    </citation>
    <scope>NUCLEOTIDE SEQUENCE [LARGE SCALE GENOMIC DNA]</scope>
    <source>
        <strain evidence="2 3">DSM 41900</strain>
    </source>
</reference>
<keyword evidence="3" id="KW-1185">Reference proteome</keyword>
<evidence type="ECO:0000313" key="3">
    <source>
        <dbReference type="Proteomes" id="UP000295345"/>
    </source>
</evidence>
<gene>
    <name evidence="2" type="ORF">E1283_13170</name>
</gene>
<evidence type="ECO:0000313" key="2">
    <source>
        <dbReference type="EMBL" id="TDC75230.1"/>
    </source>
</evidence>
<dbReference type="EMBL" id="SMKI01000115">
    <property type="protein sequence ID" value="TDC75230.1"/>
    <property type="molecule type" value="Genomic_DNA"/>
</dbReference>
<evidence type="ECO:0000256" key="1">
    <source>
        <dbReference type="SAM" id="Phobius"/>
    </source>
</evidence>
<keyword evidence="1" id="KW-0812">Transmembrane</keyword>
<proteinExistence type="predicted"/>
<feature type="transmembrane region" description="Helical" evidence="1">
    <location>
        <begin position="41"/>
        <end position="60"/>
    </location>
</feature>